<accession>W5WAV4</accession>
<dbReference type="SUPFAM" id="SSF54909">
    <property type="entry name" value="Dimeric alpha+beta barrel"/>
    <property type="match status" value="1"/>
</dbReference>
<keyword evidence="3" id="KW-1185">Reference proteome</keyword>
<reference evidence="2 3" key="1">
    <citation type="journal article" date="2014" name="BMC Genomics">
        <title>Complete genome sequence of producer of the glycopeptide antibiotic Aculeximycin Kutzneria albida DSM 43870T, a representative of minor genus of Pseudonocardiaceae.</title>
        <authorList>
            <person name="Rebets Y."/>
            <person name="Tokovenko B."/>
            <person name="Lushchyk I."/>
            <person name="Ruckert C."/>
            <person name="Zaburannyi N."/>
            <person name="Bechthold A."/>
            <person name="Kalinowski J."/>
            <person name="Luzhetskyy A."/>
        </authorList>
    </citation>
    <scope>NUCLEOTIDE SEQUENCE [LARGE SCALE GENOMIC DNA]</scope>
    <source>
        <strain evidence="2">DSM 43870</strain>
    </source>
</reference>
<dbReference type="AlphaFoldDB" id="W5WAV4"/>
<evidence type="ECO:0000259" key="1">
    <source>
        <dbReference type="PROSITE" id="PS51725"/>
    </source>
</evidence>
<organism evidence="2 3">
    <name type="scientific">Kutzneria albida DSM 43870</name>
    <dbReference type="NCBI Taxonomy" id="1449976"/>
    <lineage>
        <taxon>Bacteria</taxon>
        <taxon>Bacillati</taxon>
        <taxon>Actinomycetota</taxon>
        <taxon>Actinomycetes</taxon>
        <taxon>Pseudonocardiales</taxon>
        <taxon>Pseudonocardiaceae</taxon>
        <taxon>Kutzneria</taxon>
    </lineage>
</organism>
<dbReference type="Gene3D" id="3.30.70.100">
    <property type="match status" value="1"/>
</dbReference>
<gene>
    <name evidence="2" type="ORF">KALB_4269</name>
</gene>
<dbReference type="KEGG" id="kal:KALB_4269"/>
<dbReference type="EMBL" id="CP007155">
    <property type="protein sequence ID" value="AHH97631.1"/>
    <property type="molecule type" value="Genomic_DNA"/>
</dbReference>
<sequence length="128" mass="14222">MKVAFTALSAVKATFTALLAHTIRTRHGMVCGVVVVFAEIVVRPGQSEPFVTACRRGFDHVMAVPGCKSVRLTKDLTDPDRFHVIAEWESLDALHNGFYGSGAFTRWRNEVSEYFAELPLVEHTVDVD</sequence>
<feature type="domain" description="ABM" evidence="1">
    <location>
        <begin position="34"/>
        <end position="125"/>
    </location>
</feature>
<dbReference type="PROSITE" id="PS51725">
    <property type="entry name" value="ABM"/>
    <property type="match status" value="1"/>
</dbReference>
<name>W5WAV4_9PSEU</name>
<dbReference type="InterPro" id="IPR007138">
    <property type="entry name" value="ABM_dom"/>
</dbReference>
<dbReference type="Pfam" id="PF03992">
    <property type="entry name" value="ABM"/>
    <property type="match status" value="1"/>
</dbReference>
<dbReference type="InterPro" id="IPR011008">
    <property type="entry name" value="Dimeric_a/b-barrel"/>
</dbReference>
<evidence type="ECO:0000313" key="2">
    <source>
        <dbReference type="EMBL" id="AHH97631.1"/>
    </source>
</evidence>
<dbReference type="STRING" id="1449976.KALB_4269"/>
<proteinExistence type="predicted"/>
<dbReference type="HOGENOM" id="CLU_156590_0_0_11"/>
<evidence type="ECO:0000313" key="3">
    <source>
        <dbReference type="Proteomes" id="UP000019225"/>
    </source>
</evidence>
<dbReference type="eggNOG" id="COG2329">
    <property type="taxonomic scope" value="Bacteria"/>
</dbReference>
<dbReference type="Proteomes" id="UP000019225">
    <property type="component" value="Chromosome"/>
</dbReference>
<protein>
    <recommendedName>
        <fullName evidence="1">ABM domain-containing protein</fullName>
    </recommendedName>
</protein>